<name>A0A915IRE2_ROMCU</name>
<dbReference type="InterPro" id="IPR029063">
    <property type="entry name" value="SAM-dependent_MTases_sf"/>
</dbReference>
<dbReference type="Gene3D" id="3.40.50.150">
    <property type="entry name" value="Vaccinia Virus protein VP39"/>
    <property type="match status" value="1"/>
</dbReference>
<dbReference type="WBParaSite" id="nRc.2.0.1.t16381-RA">
    <property type="protein sequence ID" value="nRc.2.0.1.t16381-RA"/>
    <property type="gene ID" value="nRc.2.0.1.g16381"/>
</dbReference>
<dbReference type="InterPro" id="IPR049391">
    <property type="entry name" value="FAS_pseudo-KR"/>
</dbReference>
<evidence type="ECO:0000313" key="2">
    <source>
        <dbReference type="Proteomes" id="UP000887565"/>
    </source>
</evidence>
<evidence type="ECO:0000259" key="1">
    <source>
        <dbReference type="Pfam" id="PF21149"/>
    </source>
</evidence>
<dbReference type="OMA" id="QIGMENE"/>
<sequence length="508" mass="57694">GIDFVDAINDLETFGCSAGGVEICDLVAQSVARRPSPSNVTVERVQFVPYFDSECLSGENVALVDNLIAYRKTCRHLALSCAKNFLDLKSALPGDENLHEFEVLKRILATAAYNDSAKNQNVDDMKTTLAYFLQEMELCSAKNGQPVTETYAKTEKILKTDFERILRSDKMWNFCWTDLLEKPVKVLLDIVCENTAGHHLKGAFLEVEDLIAAKFLKNLHTTHPLLDGQWIMIGPDADKLEDKDAANVDACFSYYPISSLENSQIVNKLLEKCGNLDLVVLDRILQSKLDVVSYLRSGAALLRDDGFMIVCETTSDFETSYILGLFYSLAQGNLSEFLSNNLNGFRKYGLFYEHEYWMSVFNKCGFQIIAHQYDKRSPYTMYLLRKLSPRDLEPAYVPIDDVEKFAWVEPLQEVILQRLNDPQEKTIWITSNTTKDNGIAGLALCLREESYKNRMRCIGDISLSPEKRSAEELKLSLQTLNDILHKDVTMNLHRDGIWGSMRHIPLKK</sequence>
<dbReference type="Pfam" id="PF21149">
    <property type="entry name" value="FAS_pseudo-KR"/>
    <property type="match status" value="1"/>
</dbReference>
<dbReference type="SUPFAM" id="SSF53335">
    <property type="entry name" value="S-adenosyl-L-methionine-dependent methyltransferases"/>
    <property type="match status" value="1"/>
</dbReference>
<dbReference type="Proteomes" id="UP000887565">
    <property type="component" value="Unplaced"/>
</dbReference>
<protein>
    <recommendedName>
        <fullName evidence="1">Fatty acid synthase pseudo-KR domain-containing protein</fullName>
    </recommendedName>
</protein>
<organism evidence="2 3">
    <name type="scientific">Romanomermis culicivorax</name>
    <name type="common">Nematode worm</name>
    <dbReference type="NCBI Taxonomy" id="13658"/>
    <lineage>
        <taxon>Eukaryota</taxon>
        <taxon>Metazoa</taxon>
        <taxon>Ecdysozoa</taxon>
        <taxon>Nematoda</taxon>
        <taxon>Enoplea</taxon>
        <taxon>Dorylaimia</taxon>
        <taxon>Mermithida</taxon>
        <taxon>Mermithoidea</taxon>
        <taxon>Mermithidae</taxon>
        <taxon>Romanomermis</taxon>
    </lineage>
</organism>
<feature type="domain" description="Fatty acid synthase pseudo-KR" evidence="1">
    <location>
        <begin position="404"/>
        <end position="506"/>
    </location>
</feature>
<evidence type="ECO:0000313" key="3">
    <source>
        <dbReference type="WBParaSite" id="nRc.2.0.1.t16381-RA"/>
    </source>
</evidence>
<accession>A0A915IRE2</accession>
<proteinExistence type="predicted"/>
<keyword evidence="2" id="KW-1185">Reference proteome</keyword>
<reference evidence="3" key="1">
    <citation type="submission" date="2022-11" db="UniProtKB">
        <authorList>
            <consortium name="WormBaseParasite"/>
        </authorList>
    </citation>
    <scope>IDENTIFICATION</scope>
</reference>
<dbReference type="Gene3D" id="3.40.50.720">
    <property type="entry name" value="NAD(P)-binding Rossmann-like Domain"/>
    <property type="match status" value="1"/>
</dbReference>
<dbReference type="AlphaFoldDB" id="A0A915IRE2"/>